<comment type="caution">
    <text evidence="2">The sequence shown here is derived from an EMBL/GenBank/DDBJ whole genome shotgun (WGS) entry which is preliminary data.</text>
</comment>
<protein>
    <submittedName>
        <fullName evidence="2">Uncharacterized protein</fullName>
    </submittedName>
</protein>
<organism evidence="2 3">
    <name type="scientific">Lyophyllum shimeji</name>
    <name type="common">Hon-shimeji</name>
    <name type="synonym">Tricholoma shimeji</name>
    <dbReference type="NCBI Taxonomy" id="47721"/>
    <lineage>
        <taxon>Eukaryota</taxon>
        <taxon>Fungi</taxon>
        <taxon>Dikarya</taxon>
        <taxon>Basidiomycota</taxon>
        <taxon>Agaricomycotina</taxon>
        <taxon>Agaricomycetes</taxon>
        <taxon>Agaricomycetidae</taxon>
        <taxon>Agaricales</taxon>
        <taxon>Tricholomatineae</taxon>
        <taxon>Lyophyllaceae</taxon>
        <taxon>Lyophyllum</taxon>
    </lineage>
</organism>
<dbReference type="EMBL" id="BRPK01000016">
    <property type="protein sequence ID" value="GLB44298.1"/>
    <property type="molecule type" value="Genomic_DNA"/>
</dbReference>
<feature type="region of interest" description="Disordered" evidence="1">
    <location>
        <begin position="73"/>
        <end position="102"/>
    </location>
</feature>
<name>A0A9P3PZA7_LYOSH</name>
<feature type="region of interest" description="Disordered" evidence="1">
    <location>
        <begin position="15"/>
        <end position="34"/>
    </location>
</feature>
<dbReference type="AlphaFoldDB" id="A0A9P3PZA7"/>
<proteinExistence type="predicted"/>
<reference evidence="2" key="1">
    <citation type="submission" date="2022-07" db="EMBL/GenBank/DDBJ databases">
        <title>The genome of Lyophyllum shimeji provides insight into the initial evolution of ectomycorrhizal fungal genome.</title>
        <authorList>
            <person name="Kobayashi Y."/>
            <person name="Shibata T."/>
            <person name="Hirakawa H."/>
            <person name="Shigenobu S."/>
            <person name="Nishiyama T."/>
            <person name="Yamada A."/>
            <person name="Hasebe M."/>
            <person name="Kawaguchi M."/>
        </authorList>
    </citation>
    <scope>NUCLEOTIDE SEQUENCE</scope>
    <source>
        <strain evidence="2">AT787</strain>
    </source>
</reference>
<dbReference type="Proteomes" id="UP001063166">
    <property type="component" value="Unassembled WGS sequence"/>
</dbReference>
<evidence type="ECO:0000313" key="3">
    <source>
        <dbReference type="Proteomes" id="UP001063166"/>
    </source>
</evidence>
<keyword evidence="3" id="KW-1185">Reference proteome</keyword>
<sequence>MLIAQLTLQDIAEISRSRKGKARADAPLSDEELALQDDRRAALALSDGGELPPPSNAQRLAEDPAFLQLTEAVAGTEPEGTAGDTDATRNTAESSDVIPTPTQCSLSEMANRVPWRRSALRKPSFRPERNKGLNARAAVILYAPPISRYLRPRLL</sequence>
<evidence type="ECO:0000313" key="2">
    <source>
        <dbReference type="EMBL" id="GLB44298.1"/>
    </source>
</evidence>
<gene>
    <name evidence="2" type="ORF">LshimejAT787_1602280</name>
</gene>
<dbReference type="OrthoDB" id="9977870at2759"/>
<accession>A0A9P3PZA7</accession>
<evidence type="ECO:0000256" key="1">
    <source>
        <dbReference type="SAM" id="MobiDB-lite"/>
    </source>
</evidence>